<gene>
    <name evidence="2" type="primary">LOC115012435</name>
</gene>
<keyword evidence="1" id="KW-1185">Reference proteome</keyword>
<sequence length="77" mass="8881">MDTTMFQLRSFVHQRLYTAAEEILGEVEKTITLVFNEVDVSNVRSEEESWKSATPDTPAKEISCRAFTDQQHSGTWR</sequence>
<accession>A0A6J2Q8A0</accession>
<reference evidence="2" key="1">
    <citation type="submission" date="2025-08" db="UniProtKB">
        <authorList>
            <consortium name="RefSeq"/>
        </authorList>
    </citation>
    <scope>IDENTIFICATION</scope>
</reference>
<evidence type="ECO:0000313" key="1">
    <source>
        <dbReference type="Proteomes" id="UP000504630"/>
    </source>
</evidence>
<protein>
    <submittedName>
        <fullName evidence="2">Uncharacterized protein LOC115012435 isoform X2</fullName>
    </submittedName>
</protein>
<organism evidence="1 2">
    <name type="scientific">Cottoperca gobio</name>
    <name type="common">Frogmouth</name>
    <name type="synonym">Aphritis gobio</name>
    <dbReference type="NCBI Taxonomy" id="56716"/>
    <lineage>
        <taxon>Eukaryota</taxon>
        <taxon>Metazoa</taxon>
        <taxon>Chordata</taxon>
        <taxon>Craniata</taxon>
        <taxon>Vertebrata</taxon>
        <taxon>Euteleostomi</taxon>
        <taxon>Actinopterygii</taxon>
        <taxon>Neopterygii</taxon>
        <taxon>Teleostei</taxon>
        <taxon>Neoteleostei</taxon>
        <taxon>Acanthomorphata</taxon>
        <taxon>Eupercaria</taxon>
        <taxon>Perciformes</taxon>
        <taxon>Notothenioidei</taxon>
        <taxon>Bovichtidae</taxon>
        <taxon>Cottoperca</taxon>
    </lineage>
</organism>
<dbReference type="RefSeq" id="XP_029293916.1">
    <property type="nucleotide sequence ID" value="XM_029438056.1"/>
</dbReference>
<dbReference type="Proteomes" id="UP000504630">
    <property type="component" value="Chromosome 8"/>
</dbReference>
<evidence type="ECO:0000313" key="2">
    <source>
        <dbReference type="RefSeq" id="XP_029293916.1"/>
    </source>
</evidence>
<name>A0A6J2Q8A0_COTGO</name>
<dbReference type="GeneID" id="115012435"/>
<proteinExistence type="predicted"/>
<dbReference type="AlphaFoldDB" id="A0A6J2Q8A0"/>